<accession>A0A1G2CP27</accession>
<name>A0A1G2CP27_9BACT</name>
<protein>
    <recommendedName>
        <fullName evidence="7">Thioredoxin domain-containing protein</fullName>
    </recommendedName>
</protein>
<keyword evidence="4" id="KW-1015">Disulfide bond</keyword>
<dbReference type="Gene3D" id="3.40.30.10">
    <property type="entry name" value="Glutaredoxin"/>
    <property type="match status" value="1"/>
</dbReference>
<dbReference type="Proteomes" id="UP000178348">
    <property type="component" value="Unassembled WGS sequence"/>
</dbReference>
<comment type="similarity">
    <text evidence="1">Belongs to the thioredoxin family. DsbA subfamily.</text>
</comment>
<dbReference type="PROSITE" id="PS51352">
    <property type="entry name" value="THIOREDOXIN_2"/>
    <property type="match status" value="1"/>
</dbReference>
<keyword evidence="6" id="KW-1133">Transmembrane helix</keyword>
<dbReference type="InterPro" id="IPR036249">
    <property type="entry name" value="Thioredoxin-like_sf"/>
</dbReference>
<evidence type="ECO:0000259" key="7">
    <source>
        <dbReference type="PROSITE" id="PS51352"/>
    </source>
</evidence>
<dbReference type="InterPro" id="IPR012336">
    <property type="entry name" value="Thioredoxin-like_fold"/>
</dbReference>
<evidence type="ECO:0000313" key="9">
    <source>
        <dbReference type="Proteomes" id="UP000178348"/>
    </source>
</evidence>
<gene>
    <name evidence="8" type="ORF">A2946_00370</name>
</gene>
<dbReference type="PANTHER" id="PTHR13887:SF14">
    <property type="entry name" value="DISULFIDE BOND FORMATION PROTEIN D"/>
    <property type="match status" value="1"/>
</dbReference>
<dbReference type="PANTHER" id="PTHR13887">
    <property type="entry name" value="GLUTATHIONE S-TRANSFERASE KAPPA"/>
    <property type="match status" value="1"/>
</dbReference>
<evidence type="ECO:0000256" key="1">
    <source>
        <dbReference type="ARBA" id="ARBA00005791"/>
    </source>
</evidence>
<organism evidence="8 9">
    <name type="scientific">Candidatus Liptonbacteria bacterium RIFCSPLOWO2_01_FULL_53_13</name>
    <dbReference type="NCBI Taxonomy" id="1798651"/>
    <lineage>
        <taxon>Bacteria</taxon>
        <taxon>Candidatus Liptoniibacteriota</taxon>
    </lineage>
</organism>
<evidence type="ECO:0000256" key="5">
    <source>
        <dbReference type="ARBA" id="ARBA00023284"/>
    </source>
</evidence>
<feature type="transmembrane region" description="Helical" evidence="6">
    <location>
        <begin position="20"/>
        <end position="39"/>
    </location>
</feature>
<keyword evidence="2" id="KW-0732">Signal</keyword>
<dbReference type="GO" id="GO:0016491">
    <property type="term" value="F:oxidoreductase activity"/>
    <property type="evidence" value="ECO:0007669"/>
    <property type="project" value="UniProtKB-KW"/>
</dbReference>
<comment type="caution">
    <text evidence="8">The sequence shown here is derived from an EMBL/GenBank/DDBJ whole genome shotgun (WGS) entry which is preliminary data.</text>
</comment>
<evidence type="ECO:0000256" key="2">
    <source>
        <dbReference type="ARBA" id="ARBA00022729"/>
    </source>
</evidence>
<reference evidence="8 9" key="1">
    <citation type="journal article" date="2016" name="Nat. Commun.">
        <title>Thousands of microbial genomes shed light on interconnected biogeochemical processes in an aquifer system.</title>
        <authorList>
            <person name="Anantharaman K."/>
            <person name="Brown C.T."/>
            <person name="Hug L.A."/>
            <person name="Sharon I."/>
            <person name="Castelle C.J."/>
            <person name="Probst A.J."/>
            <person name="Thomas B.C."/>
            <person name="Singh A."/>
            <person name="Wilkins M.J."/>
            <person name="Karaoz U."/>
            <person name="Brodie E.L."/>
            <person name="Williams K.H."/>
            <person name="Hubbard S.S."/>
            <person name="Banfield J.F."/>
        </authorList>
    </citation>
    <scope>NUCLEOTIDE SEQUENCE [LARGE SCALE GENOMIC DNA]</scope>
</reference>
<keyword evidence="3" id="KW-0560">Oxidoreductase</keyword>
<evidence type="ECO:0000313" key="8">
    <source>
        <dbReference type="EMBL" id="OGZ02391.1"/>
    </source>
</evidence>
<dbReference type="SUPFAM" id="SSF52833">
    <property type="entry name" value="Thioredoxin-like"/>
    <property type="match status" value="1"/>
</dbReference>
<keyword evidence="6" id="KW-0812">Transmembrane</keyword>
<keyword evidence="5" id="KW-0676">Redox-active center</keyword>
<dbReference type="Pfam" id="PF13462">
    <property type="entry name" value="Thioredoxin_4"/>
    <property type="match status" value="1"/>
</dbReference>
<evidence type="ECO:0000256" key="3">
    <source>
        <dbReference type="ARBA" id="ARBA00023002"/>
    </source>
</evidence>
<dbReference type="InterPro" id="IPR013766">
    <property type="entry name" value="Thioredoxin_domain"/>
</dbReference>
<proteinExistence type="inferred from homology"/>
<dbReference type="EMBL" id="MHLB01000014">
    <property type="protein sequence ID" value="OGZ02391.1"/>
    <property type="molecule type" value="Genomic_DNA"/>
</dbReference>
<feature type="domain" description="Thioredoxin" evidence="7">
    <location>
        <begin position="50"/>
        <end position="239"/>
    </location>
</feature>
<sequence length="270" mass="28754">MNEKTEGVAEEKVKNGGDNFLAASILVAALIIGGSVIYSTRAKLPAPVKVDDTQKAPSAGLAKALEITARDVIAENEKAPVTIIEYGDYQCPFCEKFFSGTESLLRENYLKTGKAKMIYRNLAFLGPESTAAAEAAECAKDQGKFWAYHDEIYLAEGKDGRENNGNLDKDLLVTLARNAGMDEGKFTECFDQKKYEKEVQNEATVAHGAGIGSTPSFMVVGGPSLDALSKIDALAGAVARDTLSSCGSSCVIVSGALPYDMFKAILDAGR</sequence>
<dbReference type="AlphaFoldDB" id="A0A1G2CP27"/>
<evidence type="ECO:0000256" key="4">
    <source>
        <dbReference type="ARBA" id="ARBA00023157"/>
    </source>
</evidence>
<keyword evidence="6" id="KW-0472">Membrane</keyword>
<evidence type="ECO:0000256" key="6">
    <source>
        <dbReference type="SAM" id="Phobius"/>
    </source>
</evidence>